<dbReference type="SMART" id="SM00849">
    <property type="entry name" value="Lactamase_B"/>
    <property type="match status" value="1"/>
</dbReference>
<evidence type="ECO:0000313" key="3">
    <source>
        <dbReference type="Proteomes" id="UP000199025"/>
    </source>
</evidence>
<keyword evidence="3" id="KW-1185">Reference proteome</keyword>
<dbReference type="Proteomes" id="UP000199025">
    <property type="component" value="Unassembled WGS sequence"/>
</dbReference>
<dbReference type="InterPro" id="IPR001279">
    <property type="entry name" value="Metallo-B-lactamas"/>
</dbReference>
<gene>
    <name evidence="2" type="ORF">SAMN05421835_11390</name>
</gene>
<organism evidence="2 3">
    <name type="scientific">Amycolatopsis sacchari</name>
    <dbReference type="NCBI Taxonomy" id="115433"/>
    <lineage>
        <taxon>Bacteria</taxon>
        <taxon>Bacillati</taxon>
        <taxon>Actinomycetota</taxon>
        <taxon>Actinomycetes</taxon>
        <taxon>Pseudonocardiales</taxon>
        <taxon>Pseudonocardiaceae</taxon>
        <taxon>Amycolatopsis</taxon>
    </lineage>
</organism>
<evidence type="ECO:0000313" key="2">
    <source>
        <dbReference type="EMBL" id="SFK07859.1"/>
    </source>
</evidence>
<dbReference type="EMBL" id="FORP01000013">
    <property type="protein sequence ID" value="SFK07859.1"/>
    <property type="molecule type" value="Genomic_DNA"/>
</dbReference>
<feature type="domain" description="Metallo-beta-lactamase" evidence="1">
    <location>
        <begin position="37"/>
        <end position="232"/>
    </location>
</feature>
<reference evidence="2 3" key="1">
    <citation type="submission" date="2016-10" db="EMBL/GenBank/DDBJ databases">
        <authorList>
            <person name="de Groot N.N."/>
        </authorList>
    </citation>
    <scope>NUCLEOTIDE SEQUENCE [LARGE SCALE GENOMIC DNA]</scope>
    <source>
        <strain evidence="2 3">DSM 44468</strain>
    </source>
</reference>
<dbReference type="CDD" id="cd16282">
    <property type="entry name" value="metallo-hydrolase-like_MBL-fold"/>
    <property type="match status" value="1"/>
</dbReference>
<dbReference type="AlphaFoldDB" id="A0A1I3WKZ2"/>
<dbReference type="PANTHER" id="PTHR42951:SF4">
    <property type="entry name" value="ACYL-COENZYME A THIOESTERASE MBLAC2"/>
    <property type="match status" value="1"/>
</dbReference>
<protein>
    <submittedName>
        <fullName evidence="2">Glyoxylase, beta-lactamase superfamily II</fullName>
    </submittedName>
</protein>
<dbReference type="RefSeq" id="WP_245783187.1">
    <property type="nucleotide sequence ID" value="NZ_FORP01000013.1"/>
</dbReference>
<dbReference type="Gene3D" id="3.60.15.10">
    <property type="entry name" value="Ribonuclease Z/Hydroxyacylglutathione hydrolase-like"/>
    <property type="match status" value="1"/>
</dbReference>
<dbReference type="SUPFAM" id="SSF56281">
    <property type="entry name" value="Metallo-hydrolase/oxidoreductase"/>
    <property type="match status" value="1"/>
</dbReference>
<dbReference type="STRING" id="115433.SAMN05421835_11390"/>
<evidence type="ECO:0000259" key="1">
    <source>
        <dbReference type="SMART" id="SM00849"/>
    </source>
</evidence>
<dbReference type="Pfam" id="PF00753">
    <property type="entry name" value="Lactamase_B"/>
    <property type="match status" value="1"/>
</dbReference>
<dbReference type="PANTHER" id="PTHR42951">
    <property type="entry name" value="METALLO-BETA-LACTAMASE DOMAIN-CONTAINING"/>
    <property type="match status" value="1"/>
</dbReference>
<accession>A0A1I3WKZ2</accession>
<sequence length="320" mass="34896">MKTGLPRMARDIPYTKGLHRITRHCAAWLVPDGTWGWSNAGLITGEGESLLVDTLFDVPMTREMLDGLAGPLARNPLSTVVNTHANGDHWFGNQLVAEAEIIASAPTAEEMRTNGPELIRGLLGQEGAAGRFARHIFEPFDFGSITPTFATRTFTGSLRLEVGGTAVEVHCLGPAHTAGDSVVLVPDEGVLYAGDLLFIGGTPITWAGPVSNWIAACDAMLAMDVEFIVPGHGPVTTKDGVRQVRGYLEWVRDEAAERHRRGMTPEDAMRDISLGRYAALDERGRLAQNVLAVYYELDPAMERVDTREVFRRIAELEGFS</sequence>
<name>A0A1I3WKZ2_9PSEU</name>
<proteinExistence type="predicted"/>
<dbReference type="InterPro" id="IPR036866">
    <property type="entry name" value="RibonucZ/Hydroxyglut_hydro"/>
</dbReference>
<dbReference type="InterPro" id="IPR050855">
    <property type="entry name" value="NDM-1-like"/>
</dbReference>